<evidence type="ECO:0000256" key="1">
    <source>
        <dbReference type="SAM" id="MobiDB-lite"/>
    </source>
</evidence>
<keyword evidence="3" id="KW-0732">Signal</keyword>
<reference evidence="4" key="1">
    <citation type="journal article" date="2020" name="Stud. Mycol.">
        <title>101 Dothideomycetes genomes: a test case for predicting lifestyles and emergence of pathogens.</title>
        <authorList>
            <person name="Haridas S."/>
            <person name="Albert R."/>
            <person name="Binder M."/>
            <person name="Bloem J."/>
            <person name="Labutti K."/>
            <person name="Salamov A."/>
            <person name="Andreopoulos B."/>
            <person name="Baker S."/>
            <person name="Barry K."/>
            <person name="Bills G."/>
            <person name="Bluhm B."/>
            <person name="Cannon C."/>
            <person name="Castanera R."/>
            <person name="Culley D."/>
            <person name="Daum C."/>
            <person name="Ezra D."/>
            <person name="Gonzalez J."/>
            <person name="Henrissat B."/>
            <person name="Kuo A."/>
            <person name="Liang C."/>
            <person name="Lipzen A."/>
            <person name="Lutzoni F."/>
            <person name="Magnuson J."/>
            <person name="Mondo S."/>
            <person name="Nolan M."/>
            <person name="Ohm R."/>
            <person name="Pangilinan J."/>
            <person name="Park H.-J."/>
            <person name="Ramirez L."/>
            <person name="Alfaro M."/>
            <person name="Sun H."/>
            <person name="Tritt A."/>
            <person name="Yoshinaga Y."/>
            <person name="Zwiers L.-H."/>
            <person name="Turgeon B."/>
            <person name="Goodwin S."/>
            <person name="Spatafora J."/>
            <person name="Crous P."/>
            <person name="Grigoriev I."/>
        </authorList>
    </citation>
    <scope>NUCLEOTIDE SEQUENCE</scope>
    <source>
        <strain evidence="4">CBS 122368</strain>
    </source>
</reference>
<accession>A0A6A6IXX2</accession>
<keyword evidence="2" id="KW-0472">Membrane</keyword>
<protein>
    <submittedName>
        <fullName evidence="4">Uncharacterized protein</fullName>
    </submittedName>
</protein>
<feature type="chain" id="PRO_5025569320" evidence="3">
    <location>
        <begin position="26"/>
        <end position="783"/>
    </location>
</feature>
<feature type="transmembrane region" description="Helical" evidence="2">
    <location>
        <begin position="753"/>
        <end position="774"/>
    </location>
</feature>
<feature type="compositionally biased region" description="Acidic residues" evidence="1">
    <location>
        <begin position="527"/>
        <end position="537"/>
    </location>
</feature>
<evidence type="ECO:0000313" key="4">
    <source>
        <dbReference type="EMBL" id="KAF2255395.1"/>
    </source>
</evidence>
<dbReference type="AlphaFoldDB" id="A0A6A6IXX2"/>
<feature type="compositionally biased region" description="Basic and acidic residues" evidence="1">
    <location>
        <begin position="502"/>
        <end position="526"/>
    </location>
</feature>
<feature type="region of interest" description="Disordered" evidence="1">
    <location>
        <begin position="212"/>
        <end position="232"/>
    </location>
</feature>
<organism evidence="4 5">
    <name type="scientific">Trematosphaeria pertusa</name>
    <dbReference type="NCBI Taxonomy" id="390896"/>
    <lineage>
        <taxon>Eukaryota</taxon>
        <taxon>Fungi</taxon>
        <taxon>Dikarya</taxon>
        <taxon>Ascomycota</taxon>
        <taxon>Pezizomycotina</taxon>
        <taxon>Dothideomycetes</taxon>
        <taxon>Pleosporomycetidae</taxon>
        <taxon>Pleosporales</taxon>
        <taxon>Massarineae</taxon>
        <taxon>Trematosphaeriaceae</taxon>
        <taxon>Trematosphaeria</taxon>
    </lineage>
</organism>
<dbReference type="OrthoDB" id="5426727at2759"/>
<feature type="region of interest" description="Disordered" evidence="1">
    <location>
        <begin position="44"/>
        <end position="69"/>
    </location>
</feature>
<keyword evidence="2" id="KW-0812">Transmembrane</keyword>
<dbReference type="EMBL" id="ML987190">
    <property type="protein sequence ID" value="KAF2255395.1"/>
    <property type="molecule type" value="Genomic_DNA"/>
</dbReference>
<proteinExistence type="predicted"/>
<keyword evidence="2" id="KW-1133">Transmembrane helix</keyword>
<dbReference type="GeneID" id="54581314"/>
<feature type="region of interest" description="Disordered" evidence="1">
    <location>
        <begin position="477"/>
        <end position="544"/>
    </location>
</feature>
<feature type="signal peptide" evidence="3">
    <location>
        <begin position="1"/>
        <end position="25"/>
    </location>
</feature>
<evidence type="ECO:0000313" key="5">
    <source>
        <dbReference type="Proteomes" id="UP000800094"/>
    </source>
</evidence>
<name>A0A6A6IXX2_9PLEO</name>
<dbReference type="Proteomes" id="UP000800094">
    <property type="component" value="Unassembled WGS sequence"/>
</dbReference>
<feature type="transmembrane region" description="Helical" evidence="2">
    <location>
        <begin position="338"/>
        <end position="357"/>
    </location>
</feature>
<feature type="compositionally biased region" description="Basic and acidic residues" evidence="1">
    <location>
        <begin position="212"/>
        <end position="231"/>
    </location>
</feature>
<evidence type="ECO:0000256" key="3">
    <source>
        <dbReference type="SAM" id="SignalP"/>
    </source>
</evidence>
<feature type="transmembrane region" description="Helical" evidence="2">
    <location>
        <begin position="721"/>
        <end position="741"/>
    </location>
</feature>
<evidence type="ECO:0000256" key="2">
    <source>
        <dbReference type="SAM" id="Phobius"/>
    </source>
</evidence>
<keyword evidence="5" id="KW-1185">Reference proteome</keyword>
<feature type="region of interest" description="Disordered" evidence="1">
    <location>
        <begin position="88"/>
        <end position="143"/>
    </location>
</feature>
<sequence>MASEAGGSAAIALLSLLSIDSTASSVSTSTARLAHPFSLARKRDKVPSIAAATGTPRSSEEKSPNPVEPFQRRYKPIFLGIPLHSHHGEYRKSATSSRPRSLGKDDEEQVVSTQAPRTFRPPDLGAFHGIKGDKPTIESPSSNPGDLMICLNAPGTDRSSLAVLQLKGFENDAALFEALRYLYKRNRGWTTSLITVKGIHYVQFEKRQSGIKVSKDPDIPPADRTDYEYHPRPAMFTPPLPSQLLTHYFRHTHANTSQNLIFRTLPKLVDSTQSSELFWGSRLESLADHVNRMDQSSRGWGIAFVEGFNWPRILLIATGYVTLNLGVLLMLGPSVELLAWLFLSLSALSIATTFGYYKYMAAMKDPVRIRPVLVAYGMKSHSSAANHTAFDSYLRVIVPIVRRTHTGWRTFLSFIIPWLKEEPSSVVSPVDGVNSDSSDQGQFARIQRWFSPRSSAVNDPITHSYQDNYAPNVEAGIPLGQRANRGGVERENDSSGDASGGDGDRDGGDGDDDHTSHGEGNDRNGEGDEGNSEDDGGDDHHDDDFDLEAADLYLHVILPDGFAAKKQVPVRVTHLSTDYHLFIELNRIYRQHRGPWRALFMVRALRPTKYELFNRTNVRTFYDPKDLPSTMPDICNRPREYTFSYQPASPVPDPPLLHEDQLTRTYHNPACSIHAGEEGPIYDQQCYDRSPKRKGKLTYTPNSGFPKGYALEFRECFDIKFILTCELFIAFVAFVLAALYFGLAKEKQKTSTAISIVAVVFLIGQFLYGVVLALGEKFEAWRF</sequence>
<feature type="transmembrane region" description="Helical" evidence="2">
    <location>
        <begin position="313"/>
        <end position="331"/>
    </location>
</feature>
<dbReference type="RefSeq" id="XP_033690399.1">
    <property type="nucleotide sequence ID" value="XM_033827984.1"/>
</dbReference>
<gene>
    <name evidence="4" type="ORF">BU26DRAFT_515106</name>
</gene>